<feature type="compositionally biased region" description="Polar residues" evidence="2">
    <location>
        <begin position="647"/>
        <end position="665"/>
    </location>
</feature>
<feature type="compositionally biased region" description="Polar residues" evidence="2">
    <location>
        <begin position="678"/>
        <end position="688"/>
    </location>
</feature>
<keyword evidence="4" id="KW-1185">Reference proteome</keyword>
<feature type="compositionally biased region" description="Low complexity" evidence="2">
    <location>
        <begin position="53"/>
        <end position="67"/>
    </location>
</feature>
<feature type="compositionally biased region" description="Basic residues" evidence="2">
    <location>
        <begin position="837"/>
        <end position="851"/>
    </location>
</feature>
<feature type="compositionally biased region" description="Basic and acidic residues" evidence="2">
    <location>
        <begin position="857"/>
        <end position="875"/>
    </location>
</feature>
<feature type="region of interest" description="Disordered" evidence="2">
    <location>
        <begin position="833"/>
        <end position="957"/>
    </location>
</feature>
<dbReference type="RefSeq" id="XP_028882446.1">
    <property type="nucleotide sequence ID" value="XM_029026331.1"/>
</dbReference>
<comment type="caution">
    <text evidence="3">The sequence shown here is derived from an EMBL/GenBank/DDBJ whole genome shotgun (WGS) entry which is preliminary data.</text>
</comment>
<organism evidence="3 4">
    <name type="scientific">Trypanosoma theileri</name>
    <dbReference type="NCBI Taxonomy" id="67003"/>
    <lineage>
        <taxon>Eukaryota</taxon>
        <taxon>Discoba</taxon>
        <taxon>Euglenozoa</taxon>
        <taxon>Kinetoplastea</taxon>
        <taxon>Metakinetoplastina</taxon>
        <taxon>Trypanosomatida</taxon>
        <taxon>Trypanosomatidae</taxon>
        <taxon>Trypanosoma</taxon>
    </lineage>
</organism>
<feature type="compositionally biased region" description="Low complexity" evidence="2">
    <location>
        <begin position="881"/>
        <end position="900"/>
    </location>
</feature>
<feature type="compositionally biased region" description="Basic and acidic residues" evidence="2">
    <location>
        <begin position="26"/>
        <end position="37"/>
    </location>
</feature>
<sequence>MPEEKTSHRFLLETCSQQLHREEAIRRRRELLERESTKPPVMHFGSTSSLHRSTTPTPTPTSSNNTNHYPNKKVKSVSPVPRPVPTPSSNRPVRRSRSAPPSAAASTVRSRPHSRESSRRLPLPPGAKITTRLISIPRAKSYRPSPATSRVASPAPPVQGTETNGAKGPQKRSRSGSISRANSRSKQRRFSLPQKSDSIPNEKKAPFMSSQSPTRNASPFKQPTSRTPTPPPPISRSVQEQSGNNVHIPVIVLAPVLRAEERSESLHPVSPFALPSTAERKIKEGKIEPEESQHNQEQEEQEEEEELTTFRISEFRMPRTPQRRSSLTANSLPQITTSTGKYSQERQRTEEEEKEEANQSSCVKDVSVMSHTVEEEAKRLDSVEDEYVRLSTNLDDEEAMLSHEKGKETECNVNECENEEVDKSLPVLAENCGAQFSSPPAGTLMTADVIGTAEQEETAVSAYSSHAYECSSTTTESPQKEIEAIGGRQLLFDAEEETPSDDKKDEEEEEEEKEEETKEEEVKIHLQKLVAYECVEPTVLTNIESCATSQNTFKDCISAPSSSPALQLPDAYRQLEATRREMATSSVYQRESLAAAAATIAAVRRAEGRLSENRRDSLVLVTGDLPTVYTPAIQEPHTPPPALKVQISHSSLSRTPPPKSQNTFISCDVSPIPRPVTLRSQISSTSRQGGVKESVSLSLSPQEGRSTPYPHASLTNVSKEIDEEIADNEENQTENVMDTSAHNTTARSRSRSTCGRKSVVERLMESCPSDVREEAEQLIAADMVTASTPLRNMGSGQISEILTDTSSISQRVAARPRKYYYDYTYWERYLHDSTKKSLQKPKRRSSKKAKKSSSQEVKPDRERDDVHIELNVGHETKRRTTNTTASTDTATVATTVQGTRNSTPKMPRLTPTSSSQSSKKRNSTSVQRSLRNSISRKNRDRIILQRRRMSRRHARRK</sequence>
<feature type="compositionally biased region" description="Basic and acidic residues" evidence="2">
    <location>
        <begin position="278"/>
        <end position="297"/>
    </location>
</feature>
<reference evidence="3 4" key="1">
    <citation type="submission" date="2017-03" db="EMBL/GenBank/DDBJ databases">
        <title>An alternative strategy for trypanosome survival in the mammalian bloodstream revealed through genome and transcriptome analysis of the ubiquitous bovine parasite Trypanosoma (Megatrypanum) theileri.</title>
        <authorList>
            <person name="Kelly S."/>
            <person name="Ivens A."/>
            <person name="Mott A."/>
            <person name="O'Neill E."/>
            <person name="Emms D."/>
            <person name="Macleod O."/>
            <person name="Voorheis P."/>
            <person name="Matthews J."/>
            <person name="Matthews K."/>
            <person name="Carrington M."/>
        </authorList>
    </citation>
    <scope>NUCLEOTIDE SEQUENCE [LARGE SCALE GENOMIC DNA]</scope>
    <source>
        <strain evidence="3">Edinburgh</strain>
    </source>
</reference>
<feature type="region of interest" description="Disordered" evidence="2">
    <location>
        <begin position="630"/>
        <end position="712"/>
    </location>
</feature>
<evidence type="ECO:0000256" key="1">
    <source>
        <dbReference type="SAM" id="Coils"/>
    </source>
</evidence>
<evidence type="ECO:0000313" key="3">
    <source>
        <dbReference type="EMBL" id="ORC88380.1"/>
    </source>
</evidence>
<accession>A0A1X0NW86</accession>
<feature type="compositionally biased region" description="Polar residues" evidence="2">
    <location>
        <begin position="208"/>
        <end position="222"/>
    </location>
</feature>
<dbReference type="Proteomes" id="UP000192257">
    <property type="component" value="Unassembled WGS sequence"/>
</dbReference>
<proteinExistence type="predicted"/>
<feature type="compositionally biased region" description="Polar residues" evidence="2">
    <location>
        <begin position="323"/>
        <end position="342"/>
    </location>
</feature>
<feature type="compositionally biased region" description="Acidic residues" evidence="2">
    <location>
        <begin position="298"/>
        <end position="307"/>
    </location>
</feature>
<dbReference type="OrthoDB" id="250000at2759"/>
<dbReference type="AlphaFoldDB" id="A0A1X0NW86"/>
<name>A0A1X0NW86_9TRYP</name>
<feature type="compositionally biased region" description="Basic residues" evidence="2">
    <location>
        <begin position="934"/>
        <end position="957"/>
    </location>
</feature>
<keyword evidence="1" id="KW-0175">Coiled coil</keyword>
<evidence type="ECO:0000256" key="2">
    <source>
        <dbReference type="SAM" id="MobiDB-lite"/>
    </source>
</evidence>
<evidence type="ECO:0000313" key="4">
    <source>
        <dbReference type="Proteomes" id="UP000192257"/>
    </source>
</evidence>
<feature type="region of interest" description="Disordered" evidence="2">
    <location>
        <begin position="261"/>
        <end position="369"/>
    </location>
</feature>
<dbReference type="EMBL" id="NBCO01000017">
    <property type="protein sequence ID" value="ORC88380.1"/>
    <property type="molecule type" value="Genomic_DNA"/>
</dbReference>
<feature type="compositionally biased region" description="Polar residues" evidence="2">
    <location>
        <begin position="695"/>
        <end position="705"/>
    </location>
</feature>
<feature type="region of interest" description="Disordered" evidence="2">
    <location>
        <begin position="485"/>
        <end position="520"/>
    </location>
</feature>
<gene>
    <name evidence="3" type="ORF">TM35_000172520</name>
</gene>
<feature type="compositionally biased region" description="Acidic residues" evidence="2">
    <location>
        <begin position="493"/>
        <end position="519"/>
    </location>
</feature>
<dbReference type="VEuPathDB" id="TriTrypDB:TM35_000172520"/>
<protein>
    <submittedName>
        <fullName evidence="3">Uncharacterized protein</fullName>
    </submittedName>
</protein>
<dbReference type="GeneID" id="39986111"/>
<feature type="coiled-coil region" evidence="1">
    <location>
        <begin position="373"/>
        <end position="400"/>
    </location>
</feature>
<feature type="region of interest" description="Disordered" evidence="2">
    <location>
        <begin position="26"/>
        <end position="246"/>
    </location>
</feature>
<feature type="compositionally biased region" description="Low complexity" evidence="2">
    <location>
        <begin position="98"/>
        <end position="109"/>
    </location>
</feature>